<dbReference type="InterPro" id="IPR029078">
    <property type="entry name" value="Imm44"/>
</dbReference>
<evidence type="ECO:0000313" key="2">
    <source>
        <dbReference type="Proteomes" id="UP000297239"/>
    </source>
</evidence>
<dbReference type="Pfam" id="PF15571">
    <property type="entry name" value="Imm44"/>
    <property type="match status" value="1"/>
</dbReference>
<gene>
    <name evidence="1" type="ORF">EHQ18_08240</name>
</gene>
<proteinExistence type="predicted"/>
<dbReference type="Proteomes" id="UP000297239">
    <property type="component" value="Unassembled WGS sequence"/>
</dbReference>
<name>A0A6N4QGX8_9LEPT</name>
<reference evidence="1" key="1">
    <citation type="journal article" date="2019" name="PLoS Negl. Trop. Dis.">
        <title>Revisiting the worldwide diversity of Leptospira species in the environment.</title>
        <authorList>
            <person name="Vincent A.T."/>
            <person name="Schiettekatte O."/>
            <person name="Bourhy P."/>
            <person name="Veyrier F.J."/>
            <person name="Picardeau M."/>
        </authorList>
    </citation>
    <scope>NUCLEOTIDE SEQUENCE [LARGE SCALE GENOMIC DNA]</scope>
    <source>
        <strain evidence="1">201800293</strain>
    </source>
</reference>
<protein>
    <submittedName>
        <fullName evidence="1">Uncharacterized protein</fullName>
    </submittedName>
</protein>
<dbReference type="AlphaFoldDB" id="A0A6N4QGX8"/>
<dbReference type="RefSeq" id="WP_135637389.1">
    <property type="nucleotide sequence ID" value="NZ_JAMQPQ010000038.1"/>
</dbReference>
<keyword evidence="2" id="KW-1185">Reference proteome</keyword>
<dbReference type="EMBL" id="RQFF01000017">
    <property type="protein sequence ID" value="TGK71501.1"/>
    <property type="molecule type" value="Genomic_DNA"/>
</dbReference>
<accession>A0A6N4QGX8</accession>
<evidence type="ECO:0000313" key="1">
    <source>
        <dbReference type="EMBL" id="TGK71501.1"/>
    </source>
</evidence>
<dbReference type="OrthoDB" id="7068112at2"/>
<sequence length="130" mass="15667">MKLWIGGELEAEIGENFRLSRNIVEKKINEFLKTVLYKVDFSDWDCIAIVRNDDNFQETYKYSKKKKEMDIRLKIDFNQFKTANHHEQESLIFKMLQRSLEILKNKVENTENLELLIKEFTKFGIVNNWD</sequence>
<organism evidence="1 2">
    <name type="scientific">Leptospira kanakyensis</name>
    <dbReference type="NCBI Taxonomy" id="2484968"/>
    <lineage>
        <taxon>Bacteria</taxon>
        <taxon>Pseudomonadati</taxon>
        <taxon>Spirochaetota</taxon>
        <taxon>Spirochaetia</taxon>
        <taxon>Leptospirales</taxon>
        <taxon>Leptospiraceae</taxon>
        <taxon>Leptospira</taxon>
    </lineage>
</organism>
<comment type="caution">
    <text evidence="1">The sequence shown here is derived from an EMBL/GenBank/DDBJ whole genome shotgun (WGS) entry which is preliminary data.</text>
</comment>